<evidence type="ECO:0000256" key="4">
    <source>
        <dbReference type="ARBA" id="ARBA00022692"/>
    </source>
</evidence>
<keyword evidence="5 7" id="KW-1133">Transmembrane helix</keyword>
<organism evidence="9 10">
    <name type="scientific">Nocardia otitidiscaviarum</name>
    <dbReference type="NCBI Taxonomy" id="1823"/>
    <lineage>
        <taxon>Bacteria</taxon>
        <taxon>Bacillati</taxon>
        <taxon>Actinomycetota</taxon>
        <taxon>Actinomycetes</taxon>
        <taxon>Mycobacteriales</taxon>
        <taxon>Nocardiaceae</taxon>
        <taxon>Nocardia</taxon>
    </lineage>
</organism>
<accession>A0A516NT41</accession>
<feature type="transmembrane region" description="Helical" evidence="7">
    <location>
        <begin position="403"/>
        <end position="425"/>
    </location>
</feature>
<dbReference type="RefSeq" id="WP_143982988.1">
    <property type="nucleotide sequence ID" value="NZ_CP041695.1"/>
</dbReference>
<dbReference type="InterPro" id="IPR020846">
    <property type="entry name" value="MFS_dom"/>
</dbReference>
<dbReference type="Pfam" id="PF07690">
    <property type="entry name" value="MFS_1"/>
    <property type="match status" value="1"/>
</dbReference>
<dbReference type="CDD" id="cd17321">
    <property type="entry name" value="MFS_MMR_MDR_like"/>
    <property type="match status" value="1"/>
</dbReference>
<evidence type="ECO:0000313" key="10">
    <source>
        <dbReference type="Proteomes" id="UP000317039"/>
    </source>
</evidence>
<dbReference type="PROSITE" id="PS50850">
    <property type="entry name" value="MFS"/>
    <property type="match status" value="1"/>
</dbReference>
<dbReference type="KEGG" id="nod:FOH10_28455"/>
<evidence type="ECO:0000256" key="1">
    <source>
        <dbReference type="ARBA" id="ARBA00004651"/>
    </source>
</evidence>
<dbReference type="GeneID" id="80336291"/>
<dbReference type="GO" id="GO:0022857">
    <property type="term" value="F:transmembrane transporter activity"/>
    <property type="evidence" value="ECO:0007669"/>
    <property type="project" value="InterPro"/>
</dbReference>
<dbReference type="SUPFAM" id="SSF103473">
    <property type="entry name" value="MFS general substrate transporter"/>
    <property type="match status" value="1"/>
</dbReference>
<feature type="transmembrane region" description="Helical" evidence="7">
    <location>
        <begin position="203"/>
        <end position="223"/>
    </location>
</feature>
<dbReference type="Gene3D" id="1.20.1720.10">
    <property type="entry name" value="Multidrug resistance protein D"/>
    <property type="match status" value="1"/>
</dbReference>
<evidence type="ECO:0000256" key="6">
    <source>
        <dbReference type="ARBA" id="ARBA00023136"/>
    </source>
</evidence>
<dbReference type="EMBL" id="CP041695">
    <property type="protein sequence ID" value="QDP82078.1"/>
    <property type="molecule type" value="Genomic_DNA"/>
</dbReference>
<dbReference type="GO" id="GO:0005886">
    <property type="term" value="C:plasma membrane"/>
    <property type="evidence" value="ECO:0007669"/>
    <property type="project" value="UniProtKB-SubCell"/>
</dbReference>
<feature type="transmembrane region" description="Helical" evidence="7">
    <location>
        <begin position="51"/>
        <end position="70"/>
    </location>
</feature>
<feature type="transmembrane region" description="Helical" evidence="7">
    <location>
        <begin position="14"/>
        <end position="39"/>
    </location>
</feature>
<feature type="transmembrane region" description="Helical" evidence="7">
    <location>
        <begin position="229"/>
        <end position="249"/>
    </location>
</feature>
<evidence type="ECO:0000256" key="3">
    <source>
        <dbReference type="ARBA" id="ARBA00022475"/>
    </source>
</evidence>
<gene>
    <name evidence="9" type="ORF">FOH10_28455</name>
</gene>
<feature type="transmembrane region" description="Helical" evidence="7">
    <location>
        <begin position="143"/>
        <end position="164"/>
    </location>
</feature>
<feature type="transmembrane region" description="Helical" evidence="7">
    <location>
        <begin position="270"/>
        <end position="289"/>
    </location>
</feature>
<keyword evidence="3" id="KW-1003">Cell membrane</keyword>
<dbReference type="PANTHER" id="PTHR42718:SF46">
    <property type="entry name" value="BLR6921 PROTEIN"/>
    <property type="match status" value="1"/>
</dbReference>
<dbReference type="Proteomes" id="UP000317039">
    <property type="component" value="Chromosome"/>
</dbReference>
<evidence type="ECO:0000313" key="9">
    <source>
        <dbReference type="EMBL" id="QDP82078.1"/>
    </source>
</evidence>
<name>A0A516NT41_9NOCA</name>
<feature type="transmembrane region" description="Helical" evidence="7">
    <location>
        <begin position="301"/>
        <end position="322"/>
    </location>
</feature>
<dbReference type="InterPro" id="IPR036259">
    <property type="entry name" value="MFS_trans_sf"/>
</dbReference>
<feature type="domain" description="Major facilitator superfamily (MFS) profile" evidence="8">
    <location>
        <begin position="16"/>
        <end position="466"/>
    </location>
</feature>
<reference evidence="9 10" key="1">
    <citation type="submission" date="2019-07" db="EMBL/GenBank/DDBJ databases">
        <title>Complete Genome Sequence and Methylome Analysis of Nocardia otitidis-caviarum NEB252.</title>
        <authorList>
            <person name="Fomenkov A."/>
            <person name="Anton B.P."/>
            <person name="Vincze T."/>
            <person name="Roberts R.J."/>
        </authorList>
    </citation>
    <scope>NUCLEOTIDE SEQUENCE [LARGE SCALE GENOMIC DNA]</scope>
    <source>
        <strain evidence="9 10">NEB252</strain>
    </source>
</reference>
<feature type="transmembrane region" description="Helical" evidence="7">
    <location>
        <begin position="334"/>
        <end position="353"/>
    </location>
</feature>
<dbReference type="Gene3D" id="1.20.1250.20">
    <property type="entry name" value="MFS general substrate transporter like domains"/>
    <property type="match status" value="1"/>
</dbReference>
<evidence type="ECO:0000256" key="7">
    <source>
        <dbReference type="SAM" id="Phobius"/>
    </source>
</evidence>
<keyword evidence="4 7" id="KW-0812">Transmembrane</keyword>
<feature type="transmembrane region" description="Helical" evidence="7">
    <location>
        <begin position="82"/>
        <end position="105"/>
    </location>
</feature>
<protein>
    <submittedName>
        <fullName evidence="9">MFS transporter</fullName>
    </submittedName>
</protein>
<feature type="transmembrane region" description="Helical" evidence="7">
    <location>
        <begin position="359"/>
        <end position="382"/>
    </location>
</feature>
<keyword evidence="2" id="KW-0813">Transport</keyword>
<dbReference type="PANTHER" id="PTHR42718">
    <property type="entry name" value="MAJOR FACILITATOR SUPERFAMILY MULTIDRUG TRANSPORTER MFSC"/>
    <property type="match status" value="1"/>
</dbReference>
<feature type="transmembrane region" description="Helical" evidence="7">
    <location>
        <begin position="170"/>
        <end position="191"/>
    </location>
</feature>
<dbReference type="InterPro" id="IPR011701">
    <property type="entry name" value="MFS"/>
</dbReference>
<evidence type="ECO:0000256" key="2">
    <source>
        <dbReference type="ARBA" id="ARBA00022448"/>
    </source>
</evidence>
<sequence length="473" mass="47904">MSDRISAPPASRRWVALGLIALAQFMVIMDTSIIGVALPKMQEELGFSQENLSWVFNAYVVVFGGLLLLGGKLSDILGARRVFQAGWAVLGVGSLAAGLASNAAVELIGRGVQGAGAALIAPSALTLLMMLFGNNPKELTRAFAVYGAAAPAGGTAGVFLGGLITEYASWPWVFYINIPLAVVALLAAPALVPDGALAPHGSVDILGALTATLGLAAAVFAVVRADWAAVSTWAILVGATALLIAFVAIQARRAEPLMPLAIFRAPDLGAANLAQVLLGAAWVPMWFFLNLYLQQVLGYSAFPSGAALLPMTALIMIGMIALSPKLFARFGARTMTATGLVVLAVGLIWLSFVRPDGNFWVDVLPGSLIAALGMSLAFIPSLQTAISAAAPEEGGLASGIVNTGYQIGSALGLAVATAIAAAAGAEALGDPAALADGFSAAFVTAAVIAAAAAGAALVTFRSPARRAGVSTGV</sequence>
<keyword evidence="6 7" id="KW-0472">Membrane</keyword>
<feature type="transmembrane region" description="Helical" evidence="7">
    <location>
        <begin position="111"/>
        <end position="131"/>
    </location>
</feature>
<evidence type="ECO:0000259" key="8">
    <source>
        <dbReference type="PROSITE" id="PS50850"/>
    </source>
</evidence>
<proteinExistence type="predicted"/>
<comment type="subcellular location">
    <subcellularLocation>
        <location evidence="1">Cell membrane</location>
        <topology evidence="1">Multi-pass membrane protein</topology>
    </subcellularLocation>
</comment>
<evidence type="ECO:0000256" key="5">
    <source>
        <dbReference type="ARBA" id="ARBA00022989"/>
    </source>
</evidence>
<feature type="transmembrane region" description="Helical" evidence="7">
    <location>
        <begin position="437"/>
        <end position="460"/>
    </location>
</feature>
<dbReference type="AlphaFoldDB" id="A0A516NT41"/>